<dbReference type="WBParaSite" id="MBELARI_LOCUS17451">
    <property type="protein sequence ID" value="MBELARI_LOCUS17451"/>
    <property type="gene ID" value="MBELARI_LOCUS17451"/>
</dbReference>
<feature type="chain" id="PRO_5042032559" evidence="6">
    <location>
        <begin position="19"/>
        <end position="155"/>
    </location>
</feature>
<keyword evidence="4" id="KW-0964">Secreted</keyword>
<comment type="subcellular location">
    <subcellularLocation>
        <location evidence="1">Secreted</location>
    </subcellularLocation>
</comment>
<dbReference type="AlphaFoldDB" id="A0AAF3ETG4"/>
<keyword evidence="7" id="KW-1185">Reference proteome</keyword>
<dbReference type="Proteomes" id="UP000887575">
    <property type="component" value="Unassembled WGS sequence"/>
</dbReference>
<evidence type="ECO:0000313" key="8">
    <source>
        <dbReference type="WBParaSite" id="MBELARI_LOCUS17451"/>
    </source>
</evidence>
<proteinExistence type="inferred from homology"/>
<dbReference type="PANTHER" id="PTHR31232:SF18">
    <property type="entry name" value="S-PROTEIN HOMOLOG"/>
    <property type="match status" value="1"/>
</dbReference>
<evidence type="ECO:0000256" key="1">
    <source>
        <dbReference type="ARBA" id="ARBA00004613"/>
    </source>
</evidence>
<keyword evidence="3" id="KW-0713">Self-incompatibility</keyword>
<comment type="similarity">
    <text evidence="2">Belongs to the plant self-incompatibility (S1) protein family.</text>
</comment>
<feature type="signal peptide" evidence="6">
    <location>
        <begin position="1"/>
        <end position="18"/>
    </location>
</feature>
<reference evidence="8" key="1">
    <citation type="submission" date="2024-02" db="UniProtKB">
        <authorList>
            <consortium name="WormBaseParasite"/>
        </authorList>
    </citation>
    <scope>IDENTIFICATION</scope>
</reference>
<evidence type="ECO:0000256" key="6">
    <source>
        <dbReference type="SAM" id="SignalP"/>
    </source>
</evidence>
<sequence>MITDFLWLSILSVNFCLCALPSERADKFTDVEVEAVVNGILLGQSTQRSVEMTNELSEPLQIDCGSEEDDLGNLTIKPHHRIVWSFPVTEETWYECELTANGGRHKIFEIFPGPRKIGLKKKRLQWIIRADGIYEGDEFGNWVLHKPKRWHVWKY</sequence>
<dbReference type="PANTHER" id="PTHR31232">
    <property type="match status" value="1"/>
</dbReference>
<evidence type="ECO:0000256" key="2">
    <source>
        <dbReference type="ARBA" id="ARBA00005581"/>
    </source>
</evidence>
<evidence type="ECO:0000313" key="7">
    <source>
        <dbReference type="Proteomes" id="UP000887575"/>
    </source>
</evidence>
<evidence type="ECO:0000256" key="4">
    <source>
        <dbReference type="ARBA" id="ARBA00022525"/>
    </source>
</evidence>
<dbReference type="InterPro" id="IPR010264">
    <property type="entry name" value="Self-incomp_S1"/>
</dbReference>
<dbReference type="GO" id="GO:0060320">
    <property type="term" value="P:rejection of self pollen"/>
    <property type="evidence" value="ECO:0007669"/>
    <property type="project" value="UniProtKB-KW"/>
</dbReference>
<dbReference type="GO" id="GO:0005576">
    <property type="term" value="C:extracellular region"/>
    <property type="evidence" value="ECO:0007669"/>
    <property type="project" value="UniProtKB-SubCell"/>
</dbReference>
<evidence type="ECO:0000256" key="3">
    <source>
        <dbReference type="ARBA" id="ARBA00022471"/>
    </source>
</evidence>
<protein>
    <submittedName>
        <fullName evidence="8">S-protein homolog</fullName>
    </submittedName>
</protein>
<dbReference type="Pfam" id="PF05938">
    <property type="entry name" value="Self-incomp_S1"/>
    <property type="match status" value="1"/>
</dbReference>
<keyword evidence="5 6" id="KW-0732">Signal</keyword>
<evidence type="ECO:0000256" key="5">
    <source>
        <dbReference type="ARBA" id="ARBA00022729"/>
    </source>
</evidence>
<accession>A0AAF3ETG4</accession>
<organism evidence="7 8">
    <name type="scientific">Mesorhabditis belari</name>
    <dbReference type="NCBI Taxonomy" id="2138241"/>
    <lineage>
        <taxon>Eukaryota</taxon>
        <taxon>Metazoa</taxon>
        <taxon>Ecdysozoa</taxon>
        <taxon>Nematoda</taxon>
        <taxon>Chromadorea</taxon>
        <taxon>Rhabditida</taxon>
        <taxon>Rhabditina</taxon>
        <taxon>Rhabditomorpha</taxon>
        <taxon>Rhabditoidea</taxon>
        <taxon>Rhabditidae</taxon>
        <taxon>Mesorhabditinae</taxon>
        <taxon>Mesorhabditis</taxon>
    </lineage>
</organism>
<name>A0AAF3ETG4_9BILA</name>